<organism evidence="2 3">
    <name type="scientific">Sporothrix curviconia</name>
    <dbReference type="NCBI Taxonomy" id="1260050"/>
    <lineage>
        <taxon>Eukaryota</taxon>
        <taxon>Fungi</taxon>
        <taxon>Dikarya</taxon>
        <taxon>Ascomycota</taxon>
        <taxon>Pezizomycotina</taxon>
        <taxon>Sordariomycetes</taxon>
        <taxon>Sordariomycetidae</taxon>
        <taxon>Ophiostomatales</taxon>
        <taxon>Ophiostomataceae</taxon>
        <taxon>Sporothrix</taxon>
    </lineage>
</organism>
<feature type="domain" description="N,N-dimethylformamidase beta subunit-like C-terminal" evidence="1">
    <location>
        <begin position="15"/>
        <end position="452"/>
    </location>
</feature>
<dbReference type="Pfam" id="PF20254">
    <property type="entry name" value="DMFA2_C"/>
    <property type="match status" value="1"/>
</dbReference>
<dbReference type="Proteomes" id="UP001642405">
    <property type="component" value="Unassembled WGS sequence"/>
</dbReference>
<dbReference type="EMBL" id="CAWUHB010000006">
    <property type="protein sequence ID" value="CAK7212928.1"/>
    <property type="molecule type" value="Genomic_DNA"/>
</dbReference>
<evidence type="ECO:0000313" key="2">
    <source>
        <dbReference type="EMBL" id="CAK7212928.1"/>
    </source>
</evidence>
<proteinExistence type="predicted"/>
<dbReference type="InterPro" id="IPR046540">
    <property type="entry name" value="DMFA2_C"/>
</dbReference>
<reference evidence="2 3" key="1">
    <citation type="submission" date="2024-01" db="EMBL/GenBank/DDBJ databases">
        <authorList>
            <person name="Allen C."/>
            <person name="Tagirdzhanova G."/>
        </authorList>
    </citation>
    <scope>NUCLEOTIDE SEQUENCE [LARGE SCALE GENOMIC DNA]</scope>
</reference>
<accession>A0ABP0B045</accession>
<name>A0ABP0B045_9PEZI</name>
<keyword evidence="3" id="KW-1185">Reference proteome</keyword>
<protein>
    <recommendedName>
        <fullName evidence="1">N,N-dimethylformamidase beta subunit-like C-terminal domain-containing protein</fullName>
    </recommendedName>
</protein>
<sequence>MSGNARDGIVVNAPTRAVKGHDWDGVETDWTKASYGYGAIHFHDDDLNDACWKTDLTVTIPRDALSGAYVVAATGIDANVHDDIAFFESAKPRPKAAFVLSTFTYVAYANEHMWDMSRESKMTMAGGDVVIRKDAYWRRMARHPDLGLAVYDVHNDGSGNVHTTARAGPFSTSAQATADQFMINFLEEQLGRGGYDVVTEHDVHVQGVSMLESYDAVITGCHPEYPSRALIDAYVAYTRGGGNIMYLGGNGFYWCSTTDPARPHRMEVCKGDQGCRSIEVPAGERMHALDGQLGGLWRSRGRYAQTLFGVGPDSCGTGPGVPYKVWVPDEQAAECAWVWKGLEAYQTADSTFSLPLIVEFGFGGGASGDEMDRLDYKLGSPSNAVLLATSTGHDESFGIFNEEMMFPMVDTLGPQCDRVRSDMTYYETAAGGAVFSVGSIEWFCSLAWDNYKNTVAVITWNVLEEFLQRGKGDGMLSVTGNVGWYTD</sequence>
<comment type="caution">
    <text evidence="2">The sequence shown here is derived from an EMBL/GenBank/DDBJ whole genome shotgun (WGS) entry which is preliminary data.</text>
</comment>
<gene>
    <name evidence="2" type="ORF">SCUCBS95973_001626</name>
</gene>
<evidence type="ECO:0000313" key="3">
    <source>
        <dbReference type="Proteomes" id="UP001642405"/>
    </source>
</evidence>
<evidence type="ECO:0000259" key="1">
    <source>
        <dbReference type="Pfam" id="PF20254"/>
    </source>
</evidence>